<organism evidence="2 3">
    <name type="scientific">Marinobacter excellens HL-55</name>
    <dbReference type="NCBI Taxonomy" id="1305731"/>
    <lineage>
        <taxon>Bacteria</taxon>
        <taxon>Pseudomonadati</taxon>
        <taxon>Pseudomonadota</taxon>
        <taxon>Gammaproteobacteria</taxon>
        <taxon>Pseudomonadales</taxon>
        <taxon>Marinobacteraceae</taxon>
        <taxon>Marinobacter</taxon>
    </lineage>
</organism>
<dbReference type="STRING" id="1305731.GCA_000934705_02972"/>
<sequence length="444" mass="50219">MSGLLILLVLVLTVVFFALLAHFYSARLKSRRALKQLLNSSHSIRNLTPHEKLRIKDFFDRETQTRYLEGYQNKSGPVGDRVFKINGRARQHEFRTIRGVIYTYQTIAGIEMLVPTAAMPFLKNENNAVEFVMVGNVALVIRLNDEFELGFSSSGSGQPGPSPNIYGDANETERLQPLEQLNDYAPLNARGYLQSIKGDRLLLVSDVMPSDLGLKFMLAVYWFVLFALCGLAPLTIFAFGIVLAEPKEAMDLGWGMFLYLWPFGELILWTLPFVFLFWIVKNVLPIWNCVLVLDRGSKQVLFSRGAKPPVRVDWQDLYGLVETAKWMSSYGYSMQEAFLELASGDRDCSDRVFMRLPFSNAIEAHGMWRALQEFMDGDLQTLTSVASESASHSQAEGGPVEPGLMKKGCLVAMYWLLAGPLPGWLTESVKWLKQQFIWRKVSVE</sequence>
<keyword evidence="1" id="KW-0812">Transmembrane</keyword>
<dbReference type="EMBL" id="LJZQ01000052">
    <property type="protein sequence ID" value="KPQ26550.1"/>
    <property type="molecule type" value="Genomic_DNA"/>
</dbReference>
<reference evidence="2 3" key="1">
    <citation type="submission" date="2015-09" db="EMBL/GenBank/DDBJ databases">
        <title>Identification and resolution of microdiversity through metagenomic sequencing of parallel consortia.</title>
        <authorList>
            <person name="Nelson W.C."/>
            <person name="Romine M.F."/>
            <person name="Lindemann S.R."/>
        </authorList>
    </citation>
    <scope>NUCLEOTIDE SEQUENCE [LARGE SCALE GENOMIC DNA]</scope>
    <source>
        <strain evidence="2">HL-55</strain>
    </source>
</reference>
<feature type="transmembrane region" description="Helical" evidence="1">
    <location>
        <begin position="6"/>
        <end position="26"/>
    </location>
</feature>
<feature type="transmembrane region" description="Helical" evidence="1">
    <location>
        <begin position="256"/>
        <end position="280"/>
    </location>
</feature>
<protein>
    <submittedName>
        <fullName evidence="2">Intracellular growth attenuator protein IgaA</fullName>
    </submittedName>
</protein>
<dbReference type="PATRIC" id="fig|1305731.5.peg.1705"/>
<dbReference type="AlphaFoldDB" id="A0A0P8CTF1"/>
<comment type="caution">
    <text evidence="2">The sequence shown here is derived from an EMBL/GenBank/DDBJ whole genome shotgun (WGS) entry which is preliminary data.</text>
</comment>
<accession>A0A0P8CTF1</accession>
<evidence type="ECO:0000256" key="1">
    <source>
        <dbReference type="SAM" id="Phobius"/>
    </source>
</evidence>
<evidence type="ECO:0000313" key="3">
    <source>
        <dbReference type="Proteomes" id="UP000050416"/>
    </source>
</evidence>
<gene>
    <name evidence="2" type="ORF">HLUCCX14_17795</name>
</gene>
<keyword evidence="1" id="KW-0472">Membrane</keyword>
<proteinExistence type="predicted"/>
<name>A0A0P8CTF1_9GAMM</name>
<dbReference type="Proteomes" id="UP000050416">
    <property type="component" value="Unassembled WGS sequence"/>
</dbReference>
<keyword evidence="1" id="KW-1133">Transmembrane helix</keyword>
<feature type="transmembrane region" description="Helical" evidence="1">
    <location>
        <begin position="218"/>
        <end position="244"/>
    </location>
</feature>
<evidence type="ECO:0000313" key="2">
    <source>
        <dbReference type="EMBL" id="KPQ26550.1"/>
    </source>
</evidence>